<keyword evidence="6" id="KW-0999">Mitochondrion inner membrane</keyword>
<dbReference type="AlphaFoldDB" id="A0A4P6XEA6"/>
<sequence length="450" mass="51606">MSDGNKPAGDVKPAKKSWSNPALRAMGVPRISLPSRNWMIFWTLLASVGGGIYYDKKQQKAVRERYMKQVEKLGQETYGTGRLPRKLSIFIAPPPDDFLEESMRHFRRYIKPILNAAAIDFEVYTENRQGDIRAQVAEKIRQLRRDQIAKQAADEAKQAQFAYEKSWSKFWRESVPLAFKKFRKTEQEPEKYVSRQDLYTPMDVLGLYRITEPVSPARDHGDDALLCGGVVCIGRGAYKEYINGVHEGLLGPLEKPADPVPEVPEVPKIEELEVNLQDSENKSTLTDTESEKKAPEVADFAEKEGEGQKKQDPVPKPYILPSDYAQGELAPELDFEHVIRNNKNVPVIFEQPLYVFPVPKLSGFLNMPRKIYRYFTTSEMAEEVSENTMCVVNGNSRPFEFKDKFLGKEEEVDWPKKWVERGKAKNSEWVQELEVDERVTSRMKVFDSGK</sequence>
<dbReference type="Pfam" id="PF11711">
    <property type="entry name" value="Tim54"/>
    <property type="match status" value="1"/>
</dbReference>
<keyword evidence="14" id="KW-1185">Reference proteome</keyword>
<evidence type="ECO:0000256" key="11">
    <source>
        <dbReference type="ARBA" id="ARBA00023136"/>
    </source>
</evidence>
<reference evidence="14" key="1">
    <citation type="submission" date="2019-03" db="EMBL/GenBank/DDBJ databases">
        <title>Snf2 controls pulcherriminic acid biosynthesis and connects pigmentation and antifungal activity of the yeast Metschnikowia pulcherrima.</title>
        <authorList>
            <person name="Gore-Lloyd D."/>
            <person name="Sumann I."/>
            <person name="Brachmann A.O."/>
            <person name="Schneeberger K."/>
            <person name="Ortiz-Merino R.A."/>
            <person name="Moreno-Beltran M."/>
            <person name="Schlaefli M."/>
            <person name="Kirner P."/>
            <person name="Santos Kron A."/>
            <person name="Wolfe K.H."/>
            <person name="Piel J."/>
            <person name="Ahrens C.H."/>
            <person name="Henk D."/>
            <person name="Freimoser F.M."/>
        </authorList>
    </citation>
    <scope>NUCLEOTIDE SEQUENCE [LARGE SCALE GENOMIC DNA]</scope>
    <source>
        <strain evidence="14">APC 1.2</strain>
    </source>
</reference>
<dbReference type="GO" id="GO:0005743">
    <property type="term" value="C:mitochondrial inner membrane"/>
    <property type="evidence" value="ECO:0007669"/>
    <property type="project" value="UniProtKB-SubCell"/>
</dbReference>
<comment type="subcellular location">
    <subcellularLocation>
        <location evidence="1">Mitochondrion inner membrane</location>
        <topology evidence="1">Single-pass membrane protein</topology>
    </subcellularLocation>
</comment>
<evidence type="ECO:0000256" key="2">
    <source>
        <dbReference type="ARBA" id="ARBA00006355"/>
    </source>
</evidence>
<dbReference type="PANTHER" id="PTHR12358:SF101">
    <property type="entry name" value="MITOCHONDRIAL IMPORT INNER MEMBRANE TRANSLOCASE SUBUNIT TIM54"/>
    <property type="match status" value="1"/>
</dbReference>
<evidence type="ECO:0000256" key="5">
    <source>
        <dbReference type="ARBA" id="ARBA00022692"/>
    </source>
</evidence>
<comment type="similarity">
    <text evidence="2">Belongs to the TIM54 family.</text>
</comment>
<evidence type="ECO:0000256" key="7">
    <source>
        <dbReference type="ARBA" id="ARBA00022927"/>
    </source>
</evidence>
<keyword evidence="11" id="KW-0472">Membrane</keyword>
<evidence type="ECO:0000313" key="13">
    <source>
        <dbReference type="EMBL" id="QBM85812.1"/>
    </source>
</evidence>
<evidence type="ECO:0000256" key="6">
    <source>
        <dbReference type="ARBA" id="ARBA00022792"/>
    </source>
</evidence>
<evidence type="ECO:0000256" key="10">
    <source>
        <dbReference type="ARBA" id="ARBA00023128"/>
    </source>
</evidence>
<evidence type="ECO:0000256" key="4">
    <source>
        <dbReference type="ARBA" id="ARBA00022448"/>
    </source>
</evidence>
<accession>A0A4P6XEA6</accession>
<name>A0A4P6XEA6_9ASCO</name>
<feature type="compositionally biased region" description="Basic and acidic residues" evidence="12">
    <location>
        <begin position="289"/>
        <end position="313"/>
    </location>
</feature>
<dbReference type="STRING" id="2163413.A0A4P6XEA6"/>
<dbReference type="PANTHER" id="PTHR12358">
    <property type="entry name" value="SPHINGOSINE KINASE"/>
    <property type="match status" value="1"/>
</dbReference>
<dbReference type="InterPro" id="IPR050187">
    <property type="entry name" value="Lipid_Phosphate_FormReg"/>
</dbReference>
<protein>
    <recommendedName>
        <fullName evidence="3">Mitochondrial import inner membrane translocase subunit TIM54</fullName>
    </recommendedName>
</protein>
<keyword evidence="8" id="KW-1133">Transmembrane helix</keyword>
<keyword evidence="4" id="KW-0813">Transport</keyword>
<gene>
    <name evidence="13" type="primary">MPUL0A04400</name>
    <name evidence="13" type="ORF">METSCH_A04400</name>
</gene>
<feature type="compositionally biased region" description="Polar residues" evidence="12">
    <location>
        <begin position="276"/>
        <end position="287"/>
    </location>
</feature>
<dbReference type="GO" id="GO:0015031">
    <property type="term" value="P:protein transport"/>
    <property type="evidence" value="ECO:0007669"/>
    <property type="project" value="UniProtKB-KW"/>
</dbReference>
<organism evidence="13 14">
    <name type="scientific">Metschnikowia aff. pulcherrima</name>
    <dbReference type="NCBI Taxonomy" id="2163413"/>
    <lineage>
        <taxon>Eukaryota</taxon>
        <taxon>Fungi</taxon>
        <taxon>Dikarya</taxon>
        <taxon>Ascomycota</taxon>
        <taxon>Saccharomycotina</taxon>
        <taxon>Pichiomycetes</taxon>
        <taxon>Metschnikowiaceae</taxon>
        <taxon>Metschnikowia</taxon>
    </lineage>
</organism>
<proteinExistence type="inferred from homology"/>
<evidence type="ECO:0000256" key="9">
    <source>
        <dbReference type="ARBA" id="ARBA00023010"/>
    </source>
</evidence>
<evidence type="ECO:0000313" key="14">
    <source>
        <dbReference type="Proteomes" id="UP000292447"/>
    </source>
</evidence>
<keyword evidence="9" id="KW-0811">Translocation</keyword>
<keyword evidence="5" id="KW-0812">Transmembrane</keyword>
<dbReference type="InterPro" id="IPR021056">
    <property type="entry name" value="Mt_import_IM_translocase_Tim54"/>
</dbReference>
<evidence type="ECO:0000256" key="3">
    <source>
        <dbReference type="ARBA" id="ARBA00020796"/>
    </source>
</evidence>
<feature type="region of interest" description="Disordered" evidence="12">
    <location>
        <begin position="276"/>
        <end position="321"/>
    </location>
</feature>
<evidence type="ECO:0000256" key="12">
    <source>
        <dbReference type="SAM" id="MobiDB-lite"/>
    </source>
</evidence>
<dbReference type="EMBL" id="CP034456">
    <property type="protein sequence ID" value="QBM85812.1"/>
    <property type="molecule type" value="Genomic_DNA"/>
</dbReference>
<evidence type="ECO:0000256" key="8">
    <source>
        <dbReference type="ARBA" id="ARBA00022989"/>
    </source>
</evidence>
<keyword evidence="10" id="KW-0496">Mitochondrion</keyword>
<keyword evidence="7" id="KW-0653">Protein transport</keyword>
<evidence type="ECO:0000256" key="1">
    <source>
        <dbReference type="ARBA" id="ARBA00004434"/>
    </source>
</evidence>
<dbReference type="Proteomes" id="UP000292447">
    <property type="component" value="Chromosome I"/>
</dbReference>